<comment type="caution">
    <text evidence="1">The sequence shown here is derived from an EMBL/GenBank/DDBJ whole genome shotgun (WGS) entry which is preliminary data.</text>
</comment>
<accession>A0A2N0QLJ3</accession>
<reference evidence="1 2" key="1">
    <citation type="submission" date="2017-10" db="EMBL/GenBank/DDBJ databases">
        <title>Extensive intraspecific genome diversity in a model arbuscular mycorrhizal fungus.</title>
        <authorList>
            <person name="Chen E.C.H."/>
            <person name="Morin E."/>
            <person name="Baudet D."/>
            <person name="Noel J."/>
            <person name="Ndikumana S."/>
            <person name="Charron P."/>
            <person name="St-Onge C."/>
            <person name="Giorgi J."/>
            <person name="Grigoriev I.V."/>
            <person name="Roux C."/>
            <person name="Martin F.M."/>
            <person name="Corradi N."/>
        </authorList>
    </citation>
    <scope>NUCLEOTIDE SEQUENCE [LARGE SCALE GENOMIC DNA]</scope>
    <source>
        <strain evidence="1 2">A1</strain>
    </source>
</reference>
<evidence type="ECO:0000313" key="2">
    <source>
        <dbReference type="Proteomes" id="UP000232688"/>
    </source>
</evidence>
<dbReference type="VEuPathDB" id="FungiDB:RhiirA1_482657"/>
<reference evidence="1 2" key="2">
    <citation type="submission" date="2017-10" db="EMBL/GenBank/DDBJ databases">
        <title>Genome analyses suggest a sexual origin of heterokaryosis in a supposedly ancient asexual fungus.</title>
        <authorList>
            <person name="Corradi N."/>
            <person name="Sedzielewska K."/>
            <person name="Noel J."/>
            <person name="Charron P."/>
            <person name="Farinelli L."/>
            <person name="Marton T."/>
            <person name="Kruger M."/>
            <person name="Pelin A."/>
            <person name="Brachmann A."/>
            <person name="Corradi N."/>
        </authorList>
    </citation>
    <scope>NUCLEOTIDE SEQUENCE [LARGE SCALE GENOMIC DNA]</scope>
    <source>
        <strain evidence="1 2">A1</strain>
    </source>
</reference>
<dbReference type="EMBL" id="LLXH01006718">
    <property type="protein sequence ID" value="PKC51924.1"/>
    <property type="molecule type" value="Genomic_DNA"/>
</dbReference>
<proteinExistence type="predicted"/>
<gene>
    <name evidence="1" type="ORF">RhiirA1_482657</name>
</gene>
<sequence length="57" mass="6751">MLLLLLLEITGLAILHYINLMYRFEERLITYSKSDITIWQELVEVLTLIMIVKKKNG</sequence>
<dbReference type="AlphaFoldDB" id="A0A2N0QLJ3"/>
<dbReference type="Proteomes" id="UP000232688">
    <property type="component" value="Unassembled WGS sequence"/>
</dbReference>
<protein>
    <submittedName>
        <fullName evidence="1">Uncharacterized protein</fullName>
    </submittedName>
</protein>
<organism evidence="1 2">
    <name type="scientific">Rhizophagus irregularis</name>
    <dbReference type="NCBI Taxonomy" id="588596"/>
    <lineage>
        <taxon>Eukaryota</taxon>
        <taxon>Fungi</taxon>
        <taxon>Fungi incertae sedis</taxon>
        <taxon>Mucoromycota</taxon>
        <taxon>Glomeromycotina</taxon>
        <taxon>Glomeromycetes</taxon>
        <taxon>Glomerales</taxon>
        <taxon>Glomeraceae</taxon>
        <taxon>Rhizophagus</taxon>
    </lineage>
</organism>
<name>A0A2N0QLJ3_9GLOM</name>
<evidence type="ECO:0000313" key="1">
    <source>
        <dbReference type="EMBL" id="PKC51924.1"/>
    </source>
</evidence>